<reference evidence="2" key="1">
    <citation type="submission" date="2023-11" db="EMBL/GenBank/DDBJ databases">
        <authorList>
            <person name="Alioto T."/>
            <person name="Alioto T."/>
            <person name="Gomez Garrido J."/>
        </authorList>
    </citation>
    <scope>NUCLEOTIDE SEQUENCE</scope>
</reference>
<feature type="compositionally biased region" description="Acidic residues" evidence="1">
    <location>
        <begin position="47"/>
        <end position="60"/>
    </location>
</feature>
<proteinExistence type="predicted"/>
<gene>
    <name evidence="2" type="ORF">LECACI_7A001251</name>
</gene>
<accession>A0AAI9E7M3</accession>
<comment type="caution">
    <text evidence="2">The sequence shown here is derived from an EMBL/GenBank/DDBJ whole genome shotgun (WGS) entry which is preliminary data.</text>
</comment>
<feature type="region of interest" description="Disordered" evidence="1">
    <location>
        <begin position="41"/>
        <end position="85"/>
    </location>
</feature>
<dbReference type="AlphaFoldDB" id="A0AAI9E7M3"/>
<feature type="region of interest" description="Disordered" evidence="1">
    <location>
        <begin position="441"/>
        <end position="513"/>
    </location>
</feature>
<protein>
    <submittedName>
        <fullName evidence="2">Uncharacterized protein</fullName>
    </submittedName>
</protein>
<evidence type="ECO:0000256" key="1">
    <source>
        <dbReference type="SAM" id="MobiDB-lite"/>
    </source>
</evidence>
<dbReference type="EMBL" id="CAVMBE010000004">
    <property type="protein sequence ID" value="CAK3825414.1"/>
    <property type="molecule type" value="Genomic_DNA"/>
</dbReference>
<feature type="region of interest" description="Disordered" evidence="1">
    <location>
        <begin position="385"/>
        <end position="426"/>
    </location>
</feature>
<feature type="compositionally biased region" description="Basic and acidic residues" evidence="1">
    <location>
        <begin position="404"/>
        <end position="418"/>
    </location>
</feature>
<evidence type="ECO:0000313" key="3">
    <source>
        <dbReference type="Proteomes" id="UP001296104"/>
    </source>
</evidence>
<keyword evidence="3" id="KW-1185">Reference proteome</keyword>
<feature type="compositionally biased region" description="Acidic residues" evidence="1">
    <location>
        <begin position="504"/>
        <end position="513"/>
    </location>
</feature>
<sequence>MDIPRTLSDARAAFWRAEFQDDDRNTLNAELAANVQRELRFPNFQSNEDDTDSIFEEDQQPDYPVERRQSYYRRSGPYPDPPERGYMQRSSAFSIDSTVEEVSIPEWYPRGDATVTYPSSDGEMESISGLSPWIIEERCPLLAQAFEPSRNGPRLHLEALDSVTAMPFLRYLHTGSYALDCAGGDLYEDVPTSLLLHCQLYRLGDIYDIPDLKQQANVNVTRQCEFGCCSADKPIDLCYAIRFLYKHLPEHSGLIETVICYCVSCFLRHDLANDFEFRRLAYSLRPFHQDLAKESMKREFEDGTAAAIIRMPFKAYIPETYASREDIDPKRLRDVVYHFHGCEDFEGGSKERKRPEMVSHGSRAGGLLLALRTKAQDTFGGLTRQVPEEEEGVPETSKMMAAASEEKSVEGEVSVHEDSSEDGQPVAIEEHPSDAEYEVVSAPTEHQLSVESDSETEGLVAIRPISPALPDSVSKGPERAMPIRQRESRRGLFVTNPGPNGSDSDSDSEWTVV</sequence>
<organism evidence="2 3">
    <name type="scientific">Lecanosticta acicola</name>
    <dbReference type="NCBI Taxonomy" id="111012"/>
    <lineage>
        <taxon>Eukaryota</taxon>
        <taxon>Fungi</taxon>
        <taxon>Dikarya</taxon>
        <taxon>Ascomycota</taxon>
        <taxon>Pezizomycotina</taxon>
        <taxon>Dothideomycetes</taxon>
        <taxon>Dothideomycetidae</taxon>
        <taxon>Mycosphaerellales</taxon>
        <taxon>Mycosphaerellaceae</taxon>
        <taxon>Lecanosticta</taxon>
    </lineage>
</organism>
<dbReference type="Proteomes" id="UP001296104">
    <property type="component" value="Unassembled WGS sequence"/>
</dbReference>
<evidence type="ECO:0000313" key="2">
    <source>
        <dbReference type="EMBL" id="CAK3825414.1"/>
    </source>
</evidence>
<name>A0AAI9E7M3_9PEZI</name>